<keyword evidence="1" id="KW-0472">Membrane</keyword>
<sequence length="387" mass="45234">MPRRPNRFLPKLFFVLQSKKKMKVIGNLVFLIFALIFSSLFLLWTYQEDMIDEVGTWAISSYKNQYDSEWKETLRDLRAGQTQPAIALLEGKKWGEIQNRDRIYLMKRKLLEALAAQLHSTEQYGELLHWAGVWRGLDERDVTAMAYWYEALRHTPDRREEGTRGLKETWQRFPSNEALTRFLTAATLVESGDASAVAEMRSRHRQKLMDAMSKGWRVTWNWRIQQALAKPVRIELARYLRSWQLIAAWREFAGICRSLWSWRGDDRLRRTGFTDFSISPDDQDIVQIPLRIPKFMTTLRIDPPPGSRVRISDIQIVVDNVVHSISISQLVDQRHYKRMARKEEFLESQGADDPWVRMNIVDIVGGSERKAVDAVLRFRAAILLPAL</sequence>
<organism evidence="2">
    <name type="scientific">marine metagenome</name>
    <dbReference type="NCBI Taxonomy" id="408172"/>
    <lineage>
        <taxon>unclassified sequences</taxon>
        <taxon>metagenomes</taxon>
        <taxon>ecological metagenomes</taxon>
    </lineage>
</organism>
<evidence type="ECO:0000256" key="1">
    <source>
        <dbReference type="SAM" id="Phobius"/>
    </source>
</evidence>
<proteinExistence type="predicted"/>
<keyword evidence="1" id="KW-1133">Transmembrane helix</keyword>
<dbReference type="AlphaFoldDB" id="A0A382CG16"/>
<feature type="transmembrane region" description="Helical" evidence="1">
    <location>
        <begin position="24"/>
        <end position="46"/>
    </location>
</feature>
<accession>A0A382CG16</accession>
<reference evidence="2" key="1">
    <citation type="submission" date="2018-05" db="EMBL/GenBank/DDBJ databases">
        <authorList>
            <person name="Lanie J.A."/>
            <person name="Ng W.-L."/>
            <person name="Kazmierczak K.M."/>
            <person name="Andrzejewski T.M."/>
            <person name="Davidsen T.M."/>
            <person name="Wayne K.J."/>
            <person name="Tettelin H."/>
            <person name="Glass J.I."/>
            <person name="Rusch D."/>
            <person name="Podicherti R."/>
            <person name="Tsui H.-C.T."/>
            <person name="Winkler M.E."/>
        </authorList>
    </citation>
    <scope>NUCLEOTIDE SEQUENCE</scope>
</reference>
<evidence type="ECO:0000313" key="2">
    <source>
        <dbReference type="EMBL" id="SVB24601.1"/>
    </source>
</evidence>
<keyword evidence="1" id="KW-0812">Transmembrane</keyword>
<protein>
    <submittedName>
        <fullName evidence="2">Uncharacterized protein</fullName>
    </submittedName>
</protein>
<gene>
    <name evidence="2" type="ORF">METZ01_LOCUS177455</name>
</gene>
<name>A0A382CG16_9ZZZZ</name>
<dbReference type="EMBL" id="UINC01034172">
    <property type="protein sequence ID" value="SVB24601.1"/>
    <property type="molecule type" value="Genomic_DNA"/>
</dbReference>